<dbReference type="InterPro" id="IPR011330">
    <property type="entry name" value="Glyco_hydro/deAcase_b/a-brl"/>
</dbReference>
<evidence type="ECO:0000259" key="2">
    <source>
        <dbReference type="PROSITE" id="PS51677"/>
    </source>
</evidence>
<dbReference type="PANTHER" id="PTHR34216">
    <property type="match status" value="1"/>
</dbReference>
<feature type="domain" description="NodB homology" evidence="2">
    <location>
        <begin position="82"/>
        <end position="298"/>
    </location>
</feature>
<dbReference type="InterPro" id="IPR051398">
    <property type="entry name" value="Polysacch_Deacetylase"/>
</dbReference>
<dbReference type="Gene3D" id="3.20.20.370">
    <property type="entry name" value="Glycoside hydrolase/deacetylase"/>
    <property type="match status" value="1"/>
</dbReference>
<dbReference type="RefSeq" id="WP_274149692.1">
    <property type="nucleotide sequence ID" value="NZ_CP117811.1"/>
</dbReference>
<keyword evidence="1" id="KW-0732">Signal</keyword>
<dbReference type="Pfam" id="PF01522">
    <property type="entry name" value="Polysacc_deac_1"/>
    <property type="match status" value="1"/>
</dbReference>
<dbReference type="PANTHER" id="PTHR34216:SF7">
    <property type="entry name" value="POLY-BETA-1,6-N-ACETYL-D-GLUCOSAMINE N-DEACETYLASE"/>
    <property type="match status" value="1"/>
</dbReference>
<sequence length="298" mass="35157">MFKIIKELVRQTKSYVNRDEPALLTFLFHSIFKNEEEFQHKLIDPQQYVTLDVYRWFIEYFLDAGYKFISPEDLKDLSPEGKYILSTFDDGYFNNTYVLPLLEEYKTPAVFFITTDNVINQECFWWDVVFRELSKQGLERKAISKEQGKLKSFKHPELVIELKKRFGEDCFVPQGELDRPLTINELKDFSKHEYVHIGNHTKNHYILDKYTYAQQAEQITGCSQSLEDILGSKSEIIAYPNGNYNEDTLRASADFDFGITVKKRKNFLPIDNPLELGRHVLWGNKSLKRQGDIFRSNW</sequence>
<dbReference type="CDD" id="cd10918">
    <property type="entry name" value="CE4_NodB_like_5s_6s"/>
    <property type="match status" value="1"/>
</dbReference>
<name>A0ABY7VRK3_9BACT</name>
<evidence type="ECO:0000256" key="1">
    <source>
        <dbReference type="ARBA" id="ARBA00022729"/>
    </source>
</evidence>
<evidence type="ECO:0000313" key="4">
    <source>
        <dbReference type="Proteomes" id="UP001214250"/>
    </source>
</evidence>
<reference evidence="3 4" key="1">
    <citation type="submission" date="2023-02" db="EMBL/GenBank/DDBJ databases">
        <title>Genome sequence of Lentisphaera profundi SAORIC-696.</title>
        <authorList>
            <person name="Kim e."/>
            <person name="Cho J.-C."/>
            <person name="Choi A."/>
            <person name="Kang I."/>
        </authorList>
    </citation>
    <scope>NUCLEOTIDE SEQUENCE [LARGE SCALE GENOMIC DNA]</scope>
    <source>
        <strain evidence="3 4">SAORIC-696</strain>
    </source>
</reference>
<dbReference type="EMBL" id="CP117811">
    <property type="protein sequence ID" value="WDE95858.1"/>
    <property type="molecule type" value="Genomic_DNA"/>
</dbReference>
<accession>A0ABY7VRK3</accession>
<keyword evidence="4" id="KW-1185">Reference proteome</keyword>
<dbReference type="Proteomes" id="UP001214250">
    <property type="component" value="Chromosome 1"/>
</dbReference>
<proteinExistence type="predicted"/>
<dbReference type="InterPro" id="IPR002509">
    <property type="entry name" value="NODB_dom"/>
</dbReference>
<dbReference type="SUPFAM" id="SSF88713">
    <property type="entry name" value="Glycoside hydrolase/deacetylase"/>
    <property type="match status" value="1"/>
</dbReference>
<gene>
    <name evidence="3" type="ORF">PQO03_09030</name>
</gene>
<protein>
    <submittedName>
        <fullName evidence="3">Polysaccharide deacetylase family protein</fullName>
    </submittedName>
</protein>
<organism evidence="3 4">
    <name type="scientific">Lentisphaera profundi</name>
    <dbReference type="NCBI Taxonomy" id="1658616"/>
    <lineage>
        <taxon>Bacteria</taxon>
        <taxon>Pseudomonadati</taxon>
        <taxon>Lentisphaerota</taxon>
        <taxon>Lentisphaeria</taxon>
        <taxon>Lentisphaerales</taxon>
        <taxon>Lentisphaeraceae</taxon>
        <taxon>Lentisphaera</taxon>
    </lineage>
</organism>
<evidence type="ECO:0000313" key="3">
    <source>
        <dbReference type="EMBL" id="WDE95858.1"/>
    </source>
</evidence>
<dbReference type="PROSITE" id="PS51677">
    <property type="entry name" value="NODB"/>
    <property type="match status" value="1"/>
</dbReference>